<evidence type="ECO:0000313" key="10">
    <source>
        <dbReference type="EMBL" id="KYM89578.1"/>
    </source>
</evidence>
<feature type="domain" description="Helicase C-terminal" evidence="9">
    <location>
        <begin position="382"/>
        <end position="541"/>
    </location>
</feature>
<dbReference type="GO" id="GO:0016787">
    <property type="term" value="F:hydrolase activity"/>
    <property type="evidence" value="ECO:0007669"/>
    <property type="project" value="UniProtKB-KW"/>
</dbReference>
<keyword evidence="3" id="KW-0547">Nucleotide-binding</keyword>
<keyword evidence="7" id="KW-0539">Nucleus</keyword>
<dbReference type="GO" id="GO:0009378">
    <property type="term" value="F:four-way junction helicase activity"/>
    <property type="evidence" value="ECO:0007669"/>
    <property type="project" value="TreeGrafter"/>
</dbReference>
<dbReference type="PANTHER" id="PTHR14025">
    <property type="entry name" value="FANCONI ANEMIA GROUP M FANCM FAMILY MEMBER"/>
    <property type="match status" value="1"/>
</dbReference>
<dbReference type="PROSITE" id="PS51192">
    <property type="entry name" value="HELICASE_ATP_BIND_1"/>
    <property type="match status" value="1"/>
</dbReference>
<evidence type="ECO:0000256" key="7">
    <source>
        <dbReference type="ARBA" id="ARBA00023242"/>
    </source>
</evidence>
<dbReference type="GO" id="GO:0045003">
    <property type="term" value="P:double-strand break repair via synthesis-dependent strand annealing"/>
    <property type="evidence" value="ECO:0007669"/>
    <property type="project" value="TreeGrafter"/>
</dbReference>
<feature type="domain" description="Helicase ATP-binding" evidence="8">
    <location>
        <begin position="40"/>
        <end position="208"/>
    </location>
</feature>
<dbReference type="GO" id="GO:0043138">
    <property type="term" value="F:3'-5' DNA helicase activity"/>
    <property type="evidence" value="ECO:0007669"/>
    <property type="project" value="InterPro"/>
</dbReference>
<dbReference type="Proteomes" id="UP000078540">
    <property type="component" value="Unassembled WGS sequence"/>
</dbReference>
<dbReference type="FunFam" id="3.40.50.300:FF:000861">
    <property type="entry name" value="Fanconi anemia, complementation group M"/>
    <property type="match status" value="1"/>
</dbReference>
<evidence type="ECO:0000256" key="4">
    <source>
        <dbReference type="ARBA" id="ARBA00022801"/>
    </source>
</evidence>
<dbReference type="GO" id="GO:0005524">
    <property type="term" value="F:ATP binding"/>
    <property type="evidence" value="ECO:0007669"/>
    <property type="project" value="UniProtKB-KW"/>
</dbReference>
<accession>A0A195BSE3</accession>
<gene>
    <name evidence="10" type="ORF">ALC53_01890</name>
</gene>
<dbReference type="InterPro" id="IPR027417">
    <property type="entry name" value="P-loop_NTPase"/>
</dbReference>
<evidence type="ECO:0000256" key="5">
    <source>
        <dbReference type="ARBA" id="ARBA00022806"/>
    </source>
</evidence>
<dbReference type="CDD" id="cd12091">
    <property type="entry name" value="FANCM_ID"/>
    <property type="match status" value="1"/>
</dbReference>
<evidence type="ECO:0000256" key="6">
    <source>
        <dbReference type="ARBA" id="ARBA00022840"/>
    </source>
</evidence>
<dbReference type="GO" id="GO:0036297">
    <property type="term" value="P:interstrand cross-link repair"/>
    <property type="evidence" value="ECO:0007669"/>
    <property type="project" value="TreeGrafter"/>
</dbReference>
<protein>
    <submittedName>
        <fullName evidence="10">Fanconi anemia group M protein</fullName>
    </submittedName>
</protein>
<dbReference type="SMART" id="SM00490">
    <property type="entry name" value="HELICc"/>
    <property type="match status" value="1"/>
</dbReference>
<keyword evidence="11" id="KW-1185">Reference proteome</keyword>
<organism evidence="10 11">
    <name type="scientific">Atta colombica</name>
    <dbReference type="NCBI Taxonomy" id="520822"/>
    <lineage>
        <taxon>Eukaryota</taxon>
        <taxon>Metazoa</taxon>
        <taxon>Ecdysozoa</taxon>
        <taxon>Arthropoda</taxon>
        <taxon>Hexapoda</taxon>
        <taxon>Insecta</taxon>
        <taxon>Pterygota</taxon>
        <taxon>Neoptera</taxon>
        <taxon>Endopterygota</taxon>
        <taxon>Hymenoptera</taxon>
        <taxon>Apocrita</taxon>
        <taxon>Aculeata</taxon>
        <taxon>Formicoidea</taxon>
        <taxon>Formicidae</taxon>
        <taxon>Myrmicinae</taxon>
        <taxon>Atta</taxon>
    </lineage>
</organism>
<comment type="subcellular location">
    <subcellularLocation>
        <location evidence="1">Nucleus</location>
    </subcellularLocation>
</comment>
<proteinExistence type="inferred from homology"/>
<dbReference type="PROSITE" id="PS51194">
    <property type="entry name" value="HELICASE_CTER"/>
    <property type="match status" value="1"/>
</dbReference>
<dbReference type="OrthoDB" id="6513042at2759"/>
<evidence type="ECO:0000313" key="11">
    <source>
        <dbReference type="Proteomes" id="UP000078540"/>
    </source>
</evidence>
<evidence type="ECO:0000256" key="3">
    <source>
        <dbReference type="ARBA" id="ARBA00022741"/>
    </source>
</evidence>
<keyword evidence="4" id="KW-0378">Hydrolase</keyword>
<dbReference type="Gene3D" id="1.20.1320.20">
    <property type="entry name" value="hef helicase domain"/>
    <property type="match status" value="1"/>
</dbReference>
<name>A0A195BSE3_9HYME</name>
<dbReference type="SUPFAM" id="SSF52540">
    <property type="entry name" value="P-loop containing nucleoside triphosphate hydrolases"/>
    <property type="match status" value="1"/>
</dbReference>
<evidence type="ECO:0000259" key="8">
    <source>
        <dbReference type="PROSITE" id="PS51192"/>
    </source>
</evidence>
<reference evidence="10 11" key="1">
    <citation type="submission" date="2015-09" db="EMBL/GenBank/DDBJ databases">
        <title>Atta colombica WGS genome.</title>
        <authorList>
            <person name="Nygaard S."/>
            <person name="Hu H."/>
            <person name="Boomsma J."/>
            <person name="Zhang G."/>
        </authorList>
    </citation>
    <scope>NUCLEOTIDE SEQUENCE [LARGE SCALE GENOMIC DNA]</scope>
    <source>
        <strain evidence="10">Treedump-2</strain>
        <tissue evidence="10">Whole body</tissue>
    </source>
</reference>
<dbReference type="InterPro" id="IPR044749">
    <property type="entry name" value="FANCM_DEXDc"/>
</dbReference>
<dbReference type="KEGG" id="acoc:108694524"/>
<dbReference type="SMART" id="SM00487">
    <property type="entry name" value="DEXDc"/>
    <property type="match status" value="1"/>
</dbReference>
<dbReference type="GO" id="GO:0000400">
    <property type="term" value="F:four-way junction DNA binding"/>
    <property type="evidence" value="ECO:0007669"/>
    <property type="project" value="TreeGrafter"/>
</dbReference>
<dbReference type="Gene3D" id="3.40.50.300">
    <property type="entry name" value="P-loop containing nucleotide triphosphate hydrolases"/>
    <property type="match status" value="2"/>
</dbReference>
<evidence type="ECO:0000259" key="9">
    <source>
        <dbReference type="PROSITE" id="PS51194"/>
    </source>
</evidence>
<dbReference type="InterPro" id="IPR039686">
    <property type="entry name" value="FANCM/Mph1-like_ID"/>
</dbReference>
<keyword evidence="6" id="KW-0067">ATP-binding</keyword>
<dbReference type="InterPro" id="IPR011545">
    <property type="entry name" value="DEAD/DEAH_box_helicase_dom"/>
</dbReference>
<comment type="similarity">
    <text evidence="2">Belongs to the DEAD box helicase family. DEAH subfamily. FANCM sub-subfamily.</text>
</comment>
<dbReference type="Pfam" id="PF00270">
    <property type="entry name" value="DEAD"/>
    <property type="match status" value="1"/>
</dbReference>
<dbReference type="Pfam" id="PF00271">
    <property type="entry name" value="Helicase_C"/>
    <property type="match status" value="1"/>
</dbReference>
<dbReference type="EMBL" id="KQ976417">
    <property type="protein sequence ID" value="KYM89578.1"/>
    <property type="molecule type" value="Genomic_DNA"/>
</dbReference>
<dbReference type="InterPro" id="IPR014001">
    <property type="entry name" value="Helicase_ATP-bd"/>
</dbReference>
<evidence type="ECO:0000256" key="1">
    <source>
        <dbReference type="ARBA" id="ARBA00004123"/>
    </source>
</evidence>
<dbReference type="STRING" id="520822.A0A195BSE3"/>
<dbReference type="InterPro" id="IPR001650">
    <property type="entry name" value="Helicase_C-like"/>
</dbReference>
<keyword evidence="5" id="KW-0347">Helicase</keyword>
<evidence type="ECO:0000256" key="2">
    <source>
        <dbReference type="ARBA" id="ARBA00009889"/>
    </source>
</evidence>
<dbReference type="PANTHER" id="PTHR14025:SF20">
    <property type="entry name" value="FANCONI ANEMIA GROUP M PROTEIN"/>
    <property type="match status" value="1"/>
</dbReference>
<sequence length="1355" mass="156136">MESQSIQVSHHPETKGFDLSAGNTWIYPENYPIRQYQYNIVQSALYRNTMVCLPTGLGKTFIAAVVMYNFWRWYPSGKIIFLAPTKPLVAQQIKACYEIMGIPNVDMIELTGAVIQKNREIAWLKKRIIFATPQVFHNDLERSIIPSHLIKCVVMDEAHKALGKHSYCECVRILSTQNQYFRILALSATPGNKLDNVHEVIQNLNISHLELRDENSIDIVPYINKRKVDIILVPLSNELAAFKERYIIIMDRHVKFLMQCNVLRGHTANISKGRVFHLLREFKTKTNKSGNYGQIMKTLNILLTMYHAYELMIRHGLRAFRKFYETHSDKFWIHNENHLRDLLHDIEAYLGPFPELYPNGDISEIPANIVFGHNKFYKLKELLEHHFNNINDDRKDTRAIVFVEYRDIVNEVYILLLQSKPIIRPQMFVGQVSQKQKQQIKALEDFRSNRVNVLISTSIGEEGLDVGEVDLIICFDVSQHSPIRLVQRMGRTGRKRDGHIIVLVTDGKEHENLKSTLSRKDSLNNKILNTSNIFSSLYDNNPRMIPNQFTPECHKMHIIALPKTPNEKNKRGKKNINKKKEAFNMKETLCKKGNPSQSLIMRFLTDKCNEQNRDKTYNIPTQLTMQNNNTINPNNIKLLTDDNAGIDFLTLYTVKKSEEEMSSEVVSKMDTTYIPAPKPIEDLFSFVVPDVKVINLSFLTEDNLTQCKNYENNLSIQYKNENETIHNNDYTNIDDGNFCTVRNEKSIHNDEIRFEDILDESFDSNETVSCINQRITDIEINSNKVSISDTKENNEIITDIRTEFSTNTLEDLEPTIFENILNESFSSVENDLNEEDVFENILNKSFSSIEDDLENKDNTALQKAESNLSNIFAKNTGEINVSYEPNINTFHNEDNIIKPNLLASMKLAKSNKFAHFIDEIQDADFNSDVDISEFINCNSNKNNSICNSKTEESFLSITQAVGEIARVKRNLATSKPSVNKEESINKDSSGWISVNIKNDIKAGKSNSNSRTDNVTLLNTHCNSAAKSTTIKQDFDFLDSDEDFMITEDSAKQFNELESCYFRNSSKNLKDDIRYTPSTSRNSVIRNGCFKDTSKTLKVKNSYFDNILKNLKPCDISTPKNNRHSKLSLKRNKAQQDSNVINLSFFKAPDKYVNSTAEKNILKSNSDTPKRIFPLNEKVAKKSKHKLNDKNNVKNEFIDDEVEVDSDVSSDEIVTDNEDLEDFVSYTQFSQEQVDMHAHYLQTVKSPIKKPGAFHFREPRSPSLNTEIYSQQDLSSQIQNSYLYDSFCVAEDVEPSILHNDLLLDKMERKLEQNRRKRLCFDKNMKCTKKKKMNILNCSVSSEDEIEQLRLQVQED</sequence>
<dbReference type="CDD" id="cd18033">
    <property type="entry name" value="DEXDc_FANCM"/>
    <property type="match status" value="1"/>
</dbReference>
<dbReference type="GO" id="GO:0005634">
    <property type="term" value="C:nucleus"/>
    <property type="evidence" value="ECO:0007669"/>
    <property type="project" value="UniProtKB-SubCell"/>
</dbReference>